<keyword evidence="1" id="KW-0812">Transmembrane</keyword>
<gene>
    <name evidence="2" type="ORF">GLOIN_2v1811004</name>
</gene>
<feature type="transmembrane region" description="Helical" evidence="1">
    <location>
        <begin position="39"/>
        <end position="63"/>
    </location>
</feature>
<sequence>MHFEPILEIKTSELLDHQVEHHLDFQIPRRQDEIQLLSYFFRVGGISGVLLILLSSAVFYFALGYFDPNTTRLANDDQKEKCLLRKNKGIDYPDYFVLESVKERLDGYDISSKPGLQALSDVMIMLCIRPAEVKSLRISDGRVTGYVKHRDQVDIPHAFKSMEKNDERARQLLKWIQDAISSGQLKIRIPVNYRPRGVPYDQAKPFKLQTPTKTNHMAAHPGKSAETWNVNGGQNDTEISAITKEIGALKKNASRNNIELGSFQRSFCFSYTFEKKKNQQDMLSGKAIRGWKHGCKVCDECDHHSHLYCKRYKKVAEGIYKRCECPQVI</sequence>
<evidence type="ECO:0000313" key="2">
    <source>
        <dbReference type="EMBL" id="POG82853.1"/>
    </source>
</evidence>
<comment type="caution">
    <text evidence="2">The sequence shown here is derived from an EMBL/GenBank/DDBJ whole genome shotgun (WGS) entry which is preliminary data.</text>
</comment>
<keyword evidence="1" id="KW-1133">Transmembrane helix</keyword>
<dbReference type="Proteomes" id="UP000018888">
    <property type="component" value="Unassembled WGS sequence"/>
</dbReference>
<evidence type="ECO:0000256" key="1">
    <source>
        <dbReference type="SAM" id="Phobius"/>
    </source>
</evidence>
<evidence type="ECO:0000313" key="3">
    <source>
        <dbReference type="Proteomes" id="UP000018888"/>
    </source>
</evidence>
<dbReference type="AlphaFoldDB" id="A0A2P4QYX0"/>
<dbReference type="VEuPathDB" id="FungiDB:RhiirFUN_012190"/>
<dbReference type="VEuPathDB" id="FungiDB:RhiirFUN_019198"/>
<name>A0A2P4QYX0_RHIID</name>
<reference evidence="2 3" key="1">
    <citation type="journal article" date="2013" name="Proc. Natl. Acad. Sci. U.S.A.">
        <title>Genome of an arbuscular mycorrhizal fungus provides insight into the oldest plant symbiosis.</title>
        <authorList>
            <person name="Tisserant E."/>
            <person name="Malbreil M."/>
            <person name="Kuo A."/>
            <person name="Kohler A."/>
            <person name="Symeonidi A."/>
            <person name="Balestrini R."/>
            <person name="Charron P."/>
            <person name="Duensing N."/>
            <person name="Frei Dit Frey N."/>
            <person name="Gianinazzi-Pearson V."/>
            <person name="Gilbert L.B."/>
            <person name="Handa Y."/>
            <person name="Herr J.R."/>
            <person name="Hijri M."/>
            <person name="Koul R."/>
            <person name="Kawaguchi M."/>
            <person name="Krajinski F."/>
            <person name="Lammers P.J."/>
            <person name="Masclaux F.G."/>
            <person name="Murat C."/>
            <person name="Morin E."/>
            <person name="Ndikumana S."/>
            <person name="Pagni M."/>
            <person name="Petitpierre D."/>
            <person name="Requena N."/>
            <person name="Rosikiewicz P."/>
            <person name="Riley R."/>
            <person name="Saito K."/>
            <person name="San Clemente H."/>
            <person name="Shapiro H."/>
            <person name="van Tuinen D."/>
            <person name="Becard G."/>
            <person name="Bonfante P."/>
            <person name="Paszkowski U."/>
            <person name="Shachar-Hill Y.Y."/>
            <person name="Tuskan G.A."/>
            <person name="Young P.W."/>
            <person name="Sanders I.R."/>
            <person name="Henrissat B."/>
            <person name="Rensing S.A."/>
            <person name="Grigoriev I.V."/>
            <person name="Corradi N."/>
            <person name="Roux C."/>
            <person name="Martin F."/>
        </authorList>
    </citation>
    <scope>NUCLEOTIDE SEQUENCE [LARGE SCALE GENOMIC DNA]</scope>
    <source>
        <strain evidence="2 3">DAOM 197198</strain>
    </source>
</reference>
<keyword evidence="3" id="KW-1185">Reference proteome</keyword>
<protein>
    <submittedName>
        <fullName evidence="2">Uncharacterized protein</fullName>
    </submittedName>
</protein>
<reference evidence="2 3" key="2">
    <citation type="journal article" date="2018" name="New Phytol.">
        <title>High intraspecific genome diversity in the model arbuscular mycorrhizal symbiont Rhizophagus irregularis.</title>
        <authorList>
            <person name="Chen E.C.H."/>
            <person name="Morin E."/>
            <person name="Beaudet D."/>
            <person name="Noel J."/>
            <person name="Yildirir G."/>
            <person name="Ndikumana S."/>
            <person name="Charron P."/>
            <person name="St-Onge C."/>
            <person name="Giorgi J."/>
            <person name="Kruger M."/>
            <person name="Marton T."/>
            <person name="Ropars J."/>
            <person name="Grigoriev I.V."/>
            <person name="Hainaut M."/>
            <person name="Henrissat B."/>
            <person name="Roux C."/>
            <person name="Martin F."/>
            <person name="Corradi N."/>
        </authorList>
    </citation>
    <scope>NUCLEOTIDE SEQUENCE [LARGE SCALE GENOMIC DNA]</scope>
    <source>
        <strain evidence="2 3">DAOM 197198</strain>
    </source>
</reference>
<keyword evidence="1" id="KW-0472">Membrane</keyword>
<proteinExistence type="predicted"/>
<dbReference type="EMBL" id="AUPC02000003">
    <property type="protein sequence ID" value="POG82853.1"/>
    <property type="molecule type" value="Genomic_DNA"/>
</dbReference>
<organism evidence="2 3">
    <name type="scientific">Rhizophagus irregularis (strain DAOM 181602 / DAOM 197198 / MUCL 43194)</name>
    <name type="common">Arbuscular mycorrhizal fungus</name>
    <name type="synonym">Glomus intraradices</name>
    <dbReference type="NCBI Taxonomy" id="747089"/>
    <lineage>
        <taxon>Eukaryota</taxon>
        <taxon>Fungi</taxon>
        <taxon>Fungi incertae sedis</taxon>
        <taxon>Mucoromycota</taxon>
        <taxon>Glomeromycotina</taxon>
        <taxon>Glomeromycetes</taxon>
        <taxon>Glomerales</taxon>
        <taxon>Glomeraceae</taxon>
        <taxon>Rhizophagus</taxon>
    </lineage>
</organism>
<accession>A0A2P4QYX0</accession>